<dbReference type="InterPro" id="IPR016779">
    <property type="entry name" value="rSAM_MSMEG0568"/>
</dbReference>
<organism evidence="8 9">
    <name type="scientific">Antrihabitans stalactiti</name>
    <dbReference type="NCBI Taxonomy" id="2584121"/>
    <lineage>
        <taxon>Bacteria</taxon>
        <taxon>Bacillati</taxon>
        <taxon>Actinomycetota</taxon>
        <taxon>Actinomycetes</taxon>
        <taxon>Mycobacteriales</taxon>
        <taxon>Nocardiaceae</taxon>
        <taxon>Antrihabitans</taxon>
    </lineage>
</organism>
<sequence>MTGLSTRVDIALLGIRVDVGGASEATGYVPVQRRSGAGPSDDGHVLIAGAGAAIPIRSDSPYSVVGNRLLLDGADIGMAIEPVRRPQFYDMQTADGVSYEKIAKLHGSNVLATTVVQTCIRYGEDQRCRFCSIEASLEAGSTIAVKRPEQLAEVAEAAVRLDGVKQMVMTTGTSAAKDRGARHLARCVRAVKAVVPDLPIQVQCEPPGDLATITELREAGADAIGIHVESLDDEVRRKWMPGKATVPLAEYRAAWAEAVRVFGRNQVSTYLLVGLGEDPDELVSGAAELIDMGVYPFVVPFRPLAGTLAVDVDGAVAPNRDVLEDVTRRVAKELQRAGMAGADQRAGCAACGACSVLQSAGG</sequence>
<accession>A0A848KM78</accession>
<dbReference type="Gene3D" id="3.20.20.70">
    <property type="entry name" value="Aldolase class I"/>
    <property type="match status" value="1"/>
</dbReference>
<reference evidence="8 9" key="2">
    <citation type="submission" date="2020-06" db="EMBL/GenBank/DDBJ databases">
        <title>Antribacter stalactiti gen. nov., sp. nov., a new member of the family Nacardiaceae isolated from a cave.</title>
        <authorList>
            <person name="Kim I.S."/>
        </authorList>
    </citation>
    <scope>NUCLEOTIDE SEQUENCE [LARGE SCALE GENOMIC DNA]</scope>
    <source>
        <strain evidence="8 9">YC2-7</strain>
    </source>
</reference>
<evidence type="ECO:0000313" key="8">
    <source>
        <dbReference type="EMBL" id="NMN97370.1"/>
    </source>
</evidence>
<evidence type="ECO:0000256" key="4">
    <source>
        <dbReference type="ARBA" id="ARBA00022723"/>
    </source>
</evidence>
<keyword evidence="3" id="KW-0949">S-adenosyl-L-methionine</keyword>
<dbReference type="NCBIfam" id="NF045502">
    <property type="entry name" value="variant_rSAM"/>
    <property type="match status" value="1"/>
</dbReference>
<proteinExistence type="predicted"/>
<evidence type="ECO:0000259" key="7">
    <source>
        <dbReference type="PROSITE" id="PS51918"/>
    </source>
</evidence>
<evidence type="ECO:0000256" key="6">
    <source>
        <dbReference type="ARBA" id="ARBA00023014"/>
    </source>
</evidence>
<dbReference type="SFLD" id="SFLDS00029">
    <property type="entry name" value="Radical_SAM"/>
    <property type="match status" value="1"/>
</dbReference>
<keyword evidence="2" id="KW-0004">4Fe-4S</keyword>
<dbReference type="GO" id="GO:0046872">
    <property type="term" value="F:metal ion binding"/>
    <property type="evidence" value="ECO:0007669"/>
    <property type="project" value="UniProtKB-KW"/>
</dbReference>
<dbReference type="SMART" id="SM00729">
    <property type="entry name" value="Elp3"/>
    <property type="match status" value="1"/>
</dbReference>
<evidence type="ECO:0000256" key="3">
    <source>
        <dbReference type="ARBA" id="ARBA00022691"/>
    </source>
</evidence>
<dbReference type="InterPro" id="IPR013785">
    <property type="entry name" value="Aldolase_TIM"/>
</dbReference>
<keyword evidence="6" id="KW-0411">Iron-sulfur</keyword>
<dbReference type="AlphaFoldDB" id="A0A848KM78"/>
<comment type="caution">
    <text evidence="8">The sequence shown here is derived from an EMBL/GenBank/DDBJ whole genome shotgun (WGS) entry which is preliminary data.</text>
</comment>
<gene>
    <name evidence="8" type="ORF">FGL95_20245</name>
</gene>
<dbReference type="Proteomes" id="UP000535543">
    <property type="component" value="Unassembled WGS sequence"/>
</dbReference>
<dbReference type="PROSITE" id="PS51918">
    <property type="entry name" value="RADICAL_SAM"/>
    <property type="match status" value="1"/>
</dbReference>
<keyword evidence="9" id="KW-1185">Reference proteome</keyword>
<dbReference type="Pfam" id="PF04055">
    <property type="entry name" value="Radical_SAM"/>
    <property type="match status" value="1"/>
</dbReference>
<dbReference type="InterPro" id="IPR006638">
    <property type="entry name" value="Elp3/MiaA/NifB-like_rSAM"/>
</dbReference>
<dbReference type="InterPro" id="IPR034405">
    <property type="entry name" value="F420"/>
</dbReference>
<dbReference type="NCBIfam" id="TIGR04043">
    <property type="entry name" value="rSAM_MSMEG_0568"/>
    <property type="match status" value="1"/>
</dbReference>
<dbReference type="GO" id="GO:0051539">
    <property type="term" value="F:4 iron, 4 sulfur cluster binding"/>
    <property type="evidence" value="ECO:0007669"/>
    <property type="project" value="UniProtKB-KW"/>
</dbReference>
<keyword evidence="4" id="KW-0479">Metal-binding</keyword>
<name>A0A848KM78_9NOCA</name>
<dbReference type="InterPro" id="IPR007197">
    <property type="entry name" value="rSAM"/>
</dbReference>
<dbReference type="InterPro" id="IPR058240">
    <property type="entry name" value="rSAM_sf"/>
</dbReference>
<dbReference type="SUPFAM" id="SSF102114">
    <property type="entry name" value="Radical SAM enzymes"/>
    <property type="match status" value="1"/>
</dbReference>
<comment type="cofactor">
    <cofactor evidence="1">
        <name>[4Fe-4S] cluster</name>
        <dbReference type="ChEBI" id="CHEBI:49883"/>
    </cofactor>
</comment>
<protein>
    <submittedName>
        <fullName evidence="8">MSMEG_0568 family radical SAM protein</fullName>
    </submittedName>
</protein>
<dbReference type="PIRSF" id="PIRSF020870">
    <property type="entry name" value="Radical_SAM_bac_prd"/>
    <property type="match status" value="1"/>
</dbReference>
<keyword evidence="5" id="KW-0408">Iron</keyword>
<dbReference type="CDD" id="cd01335">
    <property type="entry name" value="Radical_SAM"/>
    <property type="match status" value="1"/>
</dbReference>
<evidence type="ECO:0000313" key="9">
    <source>
        <dbReference type="Proteomes" id="UP000535543"/>
    </source>
</evidence>
<dbReference type="GO" id="GO:0044689">
    <property type="term" value="F:7,8-didemethyl-8-hydroxy-5-deazariboflavin synthase activity"/>
    <property type="evidence" value="ECO:0007669"/>
    <property type="project" value="TreeGrafter"/>
</dbReference>
<dbReference type="PANTHER" id="PTHR43076">
    <property type="entry name" value="FO SYNTHASE (COFH)"/>
    <property type="match status" value="1"/>
</dbReference>
<evidence type="ECO:0000256" key="5">
    <source>
        <dbReference type="ARBA" id="ARBA00023004"/>
    </source>
</evidence>
<dbReference type="SFLD" id="SFLDG01107">
    <property type="entry name" value="Uncharacterised_Radical_SAM_Su"/>
    <property type="match status" value="1"/>
</dbReference>
<dbReference type="PANTHER" id="PTHR43076:SF1">
    <property type="entry name" value="LIPOYL SYNTHASE 2"/>
    <property type="match status" value="1"/>
</dbReference>
<dbReference type="RefSeq" id="WP_169590185.1">
    <property type="nucleotide sequence ID" value="NZ_VCQU01000007.1"/>
</dbReference>
<reference evidence="8 9" key="1">
    <citation type="submission" date="2019-05" db="EMBL/GenBank/DDBJ databases">
        <authorList>
            <person name="Lee S.D."/>
        </authorList>
    </citation>
    <scope>NUCLEOTIDE SEQUENCE [LARGE SCALE GENOMIC DNA]</scope>
    <source>
        <strain evidence="8 9">YC2-7</strain>
    </source>
</reference>
<dbReference type="EMBL" id="VCQU01000007">
    <property type="protein sequence ID" value="NMN97370.1"/>
    <property type="molecule type" value="Genomic_DNA"/>
</dbReference>
<evidence type="ECO:0000256" key="2">
    <source>
        <dbReference type="ARBA" id="ARBA00022485"/>
    </source>
</evidence>
<feature type="domain" description="Radical SAM core" evidence="7">
    <location>
        <begin position="106"/>
        <end position="333"/>
    </location>
</feature>
<evidence type="ECO:0000256" key="1">
    <source>
        <dbReference type="ARBA" id="ARBA00001966"/>
    </source>
</evidence>